<evidence type="ECO:0000256" key="7">
    <source>
        <dbReference type="ARBA" id="ARBA00022989"/>
    </source>
</evidence>
<dbReference type="HAMAP" id="MF_01594">
    <property type="entry name" value="Rhomboid_GlpG"/>
    <property type="match status" value="1"/>
</dbReference>
<dbReference type="STRING" id="2342.SOPEG_0301"/>
<dbReference type="InterPro" id="IPR038236">
    <property type="entry name" value="GlpG_N_sf"/>
</dbReference>
<sequence length="282" mass="31381">MIRVAALSNARLVLAFIDYIKTQGVDMELRPQGSYIELWLAQDEKLEQVEAALEAFLLEPQHPRYQAASWRTGSLHYRGVTGSGLRAWLPALRQQAGPLTLGVTALCVLVFVLMTLLGDDRVMAVLAYPAGPAQYGQIWRWVSHAFLHFSLLHLVFNVVWWWYLAGLTERYRGRASLLILFLLSAIVSGVVQSHFSGSFFGGLSGVVYALMGYVWWHGEKNPGGSLSMPRGVIVFALLWLIAGYFNILGIAIANAAHVAGLVTGLLMAFWQTRRRRSHGAQR</sequence>
<dbReference type="Gene3D" id="1.20.1540.10">
    <property type="entry name" value="Rhomboid-like"/>
    <property type="match status" value="1"/>
</dbReference>
<dbReference type="InterPro" id="IPR023662">
    <property type="entry name" value="Rhomboid_protease_GlpG"/>
</dbReference>
<evidence type="ECO:0000256" key="9">
    <source>
        <dbReference type="HAMAP-Rule" id="MF_01594"/>
    </source>
</evidence>
<organism evidence="12 13">
    <name type="scientific">Candidatus Sodalis pierantonii str. SOPE</name>
    <dbReference type="NCBI Taxonomy" id="2342"/>
    <lineage>
        <taxon>Bacteria</taxon>
        <taxon>Pseudomonadati</taxon>
        <taxon>Pseudomonadota</taxon>
        <taxon>Gammaproteobacteria</taxon>
        <taxon>Enterobacterales</taxon>
        <taxon>Bruguierivoracaceae</taxon>
        <taxon>Sodalis</taxon>
    </lineage>
</organism>
<evidence type="ECO:0000256" key="4">
    <source>
        <dbReference type="ARBA" id="ARBA00022519"/>
    </source>
</evidence>
<keyword evidence="13" id="KW-1185">Reference proteome</keyword>
<comment type="subcellular location">
    <subcellularLocation>
        <location evidence="9">Cell membrane</location>
        <topology evidence="9">Multi-pass membrane protein</topology>
    </subcellularLocation>
    <subcellularLocation>
        <location evidence="1">Membrane</location>
        <topology evidence="1">Multi-pass membrane protein</topology>
    </subcellularLocation>
</comment>
<feature type="domain" description="Peptidase S54 GlpG peptidase N-terminal" evidence="11">
    <location>
        <begin position="1"/>
        <end position="74"/>
    </location>
</feature>
<evidence type="ECO:0000259" key="11">
    <source>
        <dbReference type="Pfam" id="PF12122"/>
    </source>
</evidence>
<proteinExistence type="inferred from homology"/>
<dbReference type="GO" id="GO:0005886">
    <property type="term" value="C:plasma membrane"/>
    <property type="evidence" value="ECO:0007669"/>
    <property type="project" value="UniProtKB-SubCell"/>
</dbReference>
<evidence type="ECO:0000256" key="8">
    <source>
        <dbReference type="ARBA" id="ARBA00023136"/>
    </source>
</evidence>
<evidence type="ECO:0000256" key="5">
    <source>
        <dbReference type="ARBA" id="ARBA00022692"/>
    </source>
</evidence>
<keyword evidence="8 9" id="KW-0472">Membrane</keyword>
<feature type="transmembrane region" description="Helical" evidence="9">
    <location>
        <begin position="197"/>
        <end position="216"/>
    </location>
</feature>
<dbReference type="EC" id="3.4.21.105" evidence="9"/>
<feature type="transmembrane region" description="Helical" evidence="9">
    <location>
        <begin position="96"/>
        <end position="118"/>
    </location>
</feature>
<reference evidence="12 13" key="1">
    <citation type="journal article" date="2014" name="Genome Biol. Evol.">
        <title>Genome degeneration and adaptation in a nascent stage of symbiosis.</title>
        <authorList>
            <person name="Oakeson K.F."/>
            <person name="Gil R."/>
            <person name="Clayton A.L."/>
            <person name="Dunn D.M."/>
            <person name="von Niederhausern A.C."/>
            <person name="Hamil C."/>
            <person name="Aoyagi A."/>
            <person name="Duval B."/>
            <person name="Baca A."/>
            <person name="Silva F.J."/>
            <person name="Vallier A."/>
            <person name="Jackson D.G."/>
            <person name="Latorre A."/>
            <person name="Weiss R.B."/>
            <person name="Heddi A."/>
            <person name="Moya A."/>
            <person name="Dale C."/>
        </authorList>
    </citation>
    <scope>NUCLEOTIDE SEQUENCE [LARGE SCALE GENOMIC DNA]</scope>
    <source>
        <strain evidence="13">none</strain>
    </source>
</reference>
<feature type="transmembrane region" description="Helical" evidence="9">
    <location>
        <begin position="175"/>
        <end position="191"/>
    </location>
</feature>
<dbReference type="InterPro" id="IPR022732">
    <property type="entry name" value="Peptidase_S54_GlpG_N"/>
</dbReference>
<dbReference type="RefSeq" id="WP_025244060.1">
    <property type="nucleotide sequence ID" value="NZ_CP006568.1"/>
</dbReference>
<evidence type="ECO:0000313" key="13">
    <source>
        <dbReference type="Proteomes" id="UP000019025"/>
    </source>
</evidence>
<dbReference type="Proteomes" id="UP000019025">
    <property type="component" value="Chromosome"/>
</dbReference>
<dbReference type="GO" id="GO:0006508">
    <property type="term" value="P:proteolysis"/>
    <property type="evidence" value="ECO:0007669"/>
    <property type="project" value="UniProtKB-UniRule"/>
</dbReference>
<evidence type="ECO:0000256" key="6">
    <source>
        <dbReference type="ARBA" id="ARBA00022801"/>
    </source>
</evidence>
<dbReference type="GO" id="GO:0004252">
    <property type="term" value="F:serine-type endopeptidase activity"/>
    <property type="evidence" value="ECO:0007669"/>
    <property type="project" value="UniProtKB-UniRule"/>
</dbReference>
<dbReference type="eggNOG" id="COG0705">
    <property type="taxonomic scope" value="Bacteria"/>
</dbReference>
<evidence type="ECO:0000256" key="2">
    <source>
        <dbReference type="ARBA" id="ARBA00009045"/>
    </source>
</evidence>
<dbReference type="HOGENOM" id="CLU_058989_0_0_6"/>
<comment type="similarity">
    <text evidence="2 9">Belongs to the peptidase S54 family.</text>
</comment>
<gene>
    <name evidence="9 12" type="primary">glpG</name>
    <name evidence="12" type="ORF">SOPEG_0301</name>
</gene>
<keyword evidence="4" id="KW-0997">Cell inner membrane</keyword>
<evidence type="ECO:0000256" key="1">
    <source>
        <dbReference type="ARBA" id="ARBA00004141"/>
    </source>
</evidence>
<name>W0HH40_9GAMM</name>
<dbReference type="Gene3D" id="3.30.70.2350">
    <property type="match status" value="1"/>
</dbReference>
<dbReference type="NCBIfam" id="TIGR04239">
    <property type="entry name" value="rhombo_GlpG"/>
    <property type="match status" value="1"/>
</dbReference>
<dbReference type="PANTHER" id="PTHR43731">
    <property type="entry name" value="RHOMBOID PROTEASE"/>
    <property type="match status" value="1"/>
</dbReference>
<feature type="transmembrane region" description="Helical" evidence="9">
    <location>
        <begin position="228"/>
        <end position="245"/>
    </location>
</feature>
<feature type="active site" description="Nucleophile" evidence="9">
    <location>
        <position position="204"/>
    </location>
</feature>
<dbReference type="InterPro" id="IPR035952">
    <property type="entry name" value="Rhomboid-like_sf"/>
</dbReference>
<dbReference type="PANTHER" id="PTHR43731:SF14">
    <property type="entry name" value="PRESENILIN-ASSOCIATED RHOMBOID-LIKE PROTEIN, MITOCHONDRIAL"/>
    <property type="match status" value="1"/>
</dbReference>
<keyword evidence="5 9" id="KW-0812">Transmembrane</keyword>
<protein>
    <recommendedName>
        <fullName evidence="9">Rhomboid protease GlpG</fullName>
        <ecNumber evidence="9">3.4.21.105</ecNumber>
    </recommendedName>
    <alternativeName>
        <fullName evidence="9">Intramembrane serine protease</fullName>
    </alternativeName>
</protein>
<dbReference type="InterPro" id="IPR022764">
    <property type="entry name" value="Peptidase_S54_rhomboid_dom"/>
</dbReference>
<feature type="transmembrane region" description="Helical" evidence="9">
    <location>
        <begin position="138"/>
        <end position="163"/>
    </location>
</feature>
<keyword evidence="9" id="KW-0720">Serine protease</keyword>
<comment type="function">
    <text evidence="9">Rhomboid-type serine protease that catalyzes intramembrane proteolysis.</text>
</comment>
<dbReference type="AlphaFoldDB" id="W0HH40"/>
<evidence type="ECO:0000259" key="10">
    <source>
        <dbReference type="Pfam" id="PF01694"/>
    </source>
</evidence>
<comment type="catalytic activity">
    <reaction evidence="9">
        <text>Cleaves type-1 transmembrane domains using a catalytic dyad composed of serine and histidine that are contributed by different transmembrane domains.</text>
        <dbReference type="EC" id="3.4.21.105"/>
    </reaction>
</comment>
<dbReference type="PATRIC" id="fig|2342.5.peg.278"/>
<keyword evidence="6 9" id="KW-0378">Hydrolase</keyword>
<dbReference type="EMBL" id="CP006568">
    <property type="protein sequence ID" value="AHF72994.1"/>
    <property type="molecule type" value="Genomic_DNA"/>
</dbReference>
<keyword evidence="7 9" id="KW-1133">Transmembrane helix</keyword>
<keyword evidence="9 12" id="KW-0645">Protease</keyword>
<dbReference type="Pfam" id="PF01694">
    <property type="entry name" value="Rhomboid"/>
    <property type="match status" value="1"/>
</dbReference>
<keyword evidence="3 9" id="KW-1003">Cell membrane</keyword>
<dbReference type="InterPro" id="IPR050925">
    <property type="entry name" value="Rhomboid_protease_S54"/>
</dbReference>
<dbReference type="Pfam" id="PF12122">
    <property type="entry name" value="Rhomboid_N"/>
    <property type="match status" value="1"/>
</dbReference>
<evidence type="ECO:0000313" key="12">
    <source>
        <dbReference type="EMBL" id="AHF72994.1"/>
    </source>
</evidence>
<feature type="domain" description="Peptidase S54 rhomboid" evidence="10">
    <location>
        <begin position="136"/>
        <end position="270"/>
    </location>
</feature>
<dbReference type="NCBIfam" id="NF008155">
    <property type="entry name" value="PRK10907.1"/>
    <property type="match status" value="1"/>
</dbReference>
<evidence type="ECO:0000256" key="3">
    <source>
        <dbReference type="ARBA" id="ARBA00022475"/>
    </source>
</evidence>
<feature type="transmembrane region" description="Helical" evidence="9">
    <location>
        <begin position="251"/>
        <end position="270"/>
    </location>
</feature>
<dbReference type="SUPFAM" id="SSF144091">
    <property type="entry name" value="Rhomboid-like"/>
    <property type="match status" value="1"/>
</dbReference>
<feature type="active site" evidence="9">
    <location>
        <position position="257"/>
    </location>
</feature>
<dbReference type="KEGG" id="pes:SOPEG_0301"/>
<accession>W0HH40</accession>